<dbReference type="Proteomes" id="UP000256514">
    <property type="component" value="Unassembled WGS sequence"/>
</dbReference>
<evidence type="ECO:0000256" key="1">
    <source>
        <dbReference type="ARBA" id="ARBA00022553"/>
    </source>
</evidence>
<dbReference type="AlphaFoldDB" id="A0A3D8IMA5"/>
<dbReference type="Pfam" id="PF13090">
    <property type="entry name" value="PP_kinase_C"/>
    <property type="match status" value="1"/>
</dbReference>
<dbReference type="EC" id="2.7.4.1" evidence="6 7"/>
<dbReference type="GO" id="GO:0006799">
    <property type="term" value="P:polyphosphate biosynthetic process"/>
    <property type="evidence" value="ECO:0007669"/>
    <property type="project" value="UniProtKB-UniRule"/>
</dbReference>
<comment type="cofactor">
    <cofactor evidence="6">
        <name>Mg(2+)</name>
        <dbReference type="ChEBI" id="CHEBI:18420"/>
    </cofactor>
</comment>
<evidence type="ECO:0000313" key="12">
    <source>
        <dbReference type="EMBL" id="RDU66312.1"/>
    </source>
</evidence>
<keyword evidence="1 6" id="KW-0597">Phosphoprotein</keyword>
<keyword evidence="3 6" id="KW-0547">Nucleotide-binding</keyword>
<dbReference type="EMBL" id="NXLT01000007">
    <property type="protein sequence ID" value="RDU66312.1"/>
    <property type="molecule type" value="Genomic_DNA"/>
</dbReference>
<dbReference type="Pfam" id="PF13089">
    <property type="entry name" value="PP_kinase_N"/>
    <property type="match status" value="1"/>
</dbReference>
<dbReference type="NCBIfam" id="TIGR03705">
    <property type="entry name" value="poly_P_kin"/>
    <property type="match status" value="1"/>
</dbReference>
<dbReference type="NCBIfam" id="NF003921">
    <property type="entry name" value="PRK05443.2-2"/>
    <property type="match status" value="1"/>
</dbReference>
<keyword evidence="6" id="KW-0460">Magnesium</keyword>
<dbReference type="InterPro" id="IPR003414">
    <property type="entry name" value="PP_kinase"/>
</dbReference>
<dbReference type="InterPro" id="IPR025200">
    <property type="entry name" value="PPK_C_dom2"/>
</dbReference>
<evidence type="ECO:0000256" key="2">
    <source>
        <dbReference type="ARBA" id="ARBA00022679"/>
    </source>
</evidence>
<name>A0A3D8IMA5_9HELI</name>
<evidence type="ECO:0000256" key="6">
    <source>
        <dbReference type="HAMAP-Rule" id="MF_00347"/>
    </source>
</evidence>
<feature type="domain" description="Polyphosphate kinase C-terminal" evidence="11">
    <location>
        <begin position="324"/>
        <end position="486"/>
    </location>
</feature>
<dbReference type="SUPFAM" id="SSF143724">
    <property type="entry name" value="PHP14-like"/>
    <property type="match status" value="1"/>
</dbReference>
<evidence type="ECO:0000259" key="9">
    <source>
        <dbReference type="Pfam" id="PF13089"/>
    </source>
</evidence>
<proteinExistence type="inferred from homology"/>
<dbReference type="Gene3D" id="1.20.58.310">
    <property type="entry name" value="Polyphosphate kinase N-terminal domain"/>
    <property type="match status" value="1"/>
</dbReference>
<dbReference type="PANTHER" id="PTHR30218">
    <property type="entry name" value="POLYPHOSPHATE KINASE"/>
    <property type="match status" value="1"/>
</dbReference>
<evidence type="ECO:0000259" key="11">
    <source>
        <dbReference type="Pfam" id="PF17941"/>
    </source>
</evidence>
<dbReference type="SUPFAM" id="SSF140356">
    <property type="entry name" value="PPK N-terminal domain-like"/>
    <property type="match status" value="1"/>
</dbReference>
<dbReference type="GO" id="GO:0046872">
    <property type="term" value="F:metal ion binding"/>
    <property type="evidence" value="ECO:0007669"/>
    <property type="project" value="UniProtKB-KW"/>
</dbReference>
<dbReference type="Gene3D" id="3.30.870.10">
    <property type="entry name" value="Endonuclease Chain A"/>
    <property type="match status" value="2"/>
</dbReference>
<dbReference type="Pfam" id="PF17941">
    <property type="entry name" value="PP_kinase_C_1"/>
    <property type="match status" value="1"/>
</dbReference>
<dbReference type="CDD" id="cd09165">
    <property type="entry name" value="PLDc_PaPPK1_C1_like"/>
    <property type="match status" value="1"/>
</dbReference>
<dbReference type="PIRSF" id="PIRSF015589">
    <property type="entry name" value="PP_kinase"/>
    <property type="match status" value="1"/>
</dbReference>
<gene>
    <name evidence="6" type="primary">ppk</name>
    <name evidence="12" type="ORF">CQA54_07515</name>
</gene>
<keyword evidence="5 6" id="KW-0067">ATP-binding</keyword>
<feature type="binding site" evidence="6">
    <location>
        <position position="398"/>
    </location>
    <ligand>
        <name>Mg(2+)</name>
        <dbReference type="ChEBI" id="CHEBI:18420"/>
    </ligand>
</feature>
<evidence type="ECO:0000256" key="3">
    <source>
        <dbReference type="ARBA" id="ARBA00022741"/>
    </source>
</evidence>
<dbReference type="OrthoDB" id="9761456at2"/>
<evidence type="ECO:0000256" key="4">
    <source>
        <dbReference type="ARBA" id="ARBA00022777"/>
    </source>
</evidence>
<comment type="similarity">
    <text evidence="6 7">Belongs to the polyphosphate kinase 1 (PPK1) family.</text>
</comment>
<evidence type="ECO:0000259" key="8">
    <source>
        <dbReference type="Pfam" id="PF02503"/>
    </source>
</evidence>
<accession>A0A3D8IMA5</accession>
<keyword evidence="13" id="KW-1185">Reference proteome</keyword>
<dbReference type="GO" id="GO:0005524">
    <property type="term" value="F:ATP binding"/>
    <property type="evidence" value="ECO:0007669"/>
    <property type="project" value="UniProtKB-KW"/>
</dbReference>
<dbReference type="InterPro" id="IPR036830">
    <property type="entry name" value="PP_kinase_middle_dom_sf"/>
</dbReference>
<dbReference type="HAMAP" id="MF_00347">
    <property type="entry name" value="Polyphosphate_kinase"/>
    <property type="match status" value="1"/>
</dbReference>
<evidence type="ECO:0000259" key="10">
    <source>
        <dbReference type="Pfam" id="PF13090"/>
    </source>
</evidence>
<feature type="binding site" evidence="6">
    <location>
        <position position="368"/>
    </location>
    <ligand>
        <name>Mg(2+)</name>
        <dbReference type="ChEBI" id="CHEBI:18420"/>
    </ligand>
</feature>
<dbReference type="InterPro" id="IPR025198">
    <property type="entry name" value="PPK_N_dom"/>
</dbReference>
<feature type="domain" description="Polyphosphate kinase C-terminal" evidence="10">
    <location>
        <begin position="497"/>
        <end position="663"/>
    </location>
</feature>
<feature type="active site" description="Phosphohistidine intermediate" evidence="6">
    <location>
        <position position="428"/>
    </location>
</feature>
<keyword evidence="4 6" id="KW-0418">Kinase</keyword>
<feature type="domain" description="Polyphosphate kinase N-terminal" evidence="9">
    <location>
        <begin position="9"/>
        <end position="113"/>
    </location>
</feature>
<evidence type="ECO:0000313" key="13">
    <source>
        <dbReference type="Proteomes" id="UP000256514"/>
    </source>
</evidence>
<evidence type="ECO:0000256" key="5">
    <source>
        <dbReference type="ARBA" id="ARBA00022840"/>
    </source>
</evidence>
<comment type="caution">
    <text evidence="12">The sequence shown here is derived from an EMBL/GenBank/DDBJ whole genome shotgun (WGS) entry which is preliminary data.</text>
</comment>
<dbReference type="CDD" id="cd09168">
    <property type="entry name" value="PLDc_PaPPK1_C2_like"/>
    <property type="match status" value="1"/>
</dbReference>
<feature type="domain" description="Polyphosphate kinase middle" evidence="8">
    <location>
        <begin position="123"/>
        <end position="297"/>
    </location>
</feature>
<dbReference type="GO" id="GO:0009358">
    <property type="term" value="C:polyphosphate kinase complex"/>
    <property type="evidence" value="ECO:0007669"/>
    <property type="project" value="InterPro"/>
</dbReference>
<feature type="binding site" evidence="6">
    <location>
        <position position="555"/>
    </location>
    <ligand>
        <name>ATP</name>
        <dbReference type="ChEBI" id="CHEBI:30616"/>
    </ligand>
</feature>
<reference evidence="12 13" key="1">
    <citation type="submission" date="2018-04" db="EMBL/GenBank/DDBJ databases">
        <title>Novel Campyloabacter and Helicobacter Species and Strains.</title>
        <authorList>
            <person name="Mannion A.J."/>
            <person name="Shen Z."/>
            <person name="Fox J.G."/>
        </authorList>
    </citation>
    <scope>NUCLEOTIDE SEQUENCE [LARGE SCALE GENOMIC DNA]</scope>
    <source>
        <strain evidence="12 13">MIT 12-6600</strain>
    </source>
</reference>
<dbReference type="InterPro" id="IPR024953">
    <property type="entry name" value="PP_kinase_middle"/>
</dbReference>
<keyword evidence="2 6" id="KW-0808">Transferase</keyword>
<feature type="binding site" evidence="6">
    <location>
        <position position="461"/>
    </location>
    <ligand>
        <name>ATP</name>
        <dbReference type="ChEBI" id="CHEBI:30616"/>
    </ligand>
</feature>
<dbReference type="NCBIfam" id="NF003924">
    <property type="entry name" value="PRK05443.3-2"/>
    <property type="match status" value="1"/>
</dbReference>
<protein>
    <recommendedName>
        <fullName evidence="6 7">Polyphosphate kinase</fullName>
        <ecNumber evidence="6 7">2.7.4.1</ecNumber>
    </recommendedName>
    <alternativeName>
        <fullName evidence="6">ATP-polyphosphate phosphotransferase</fullName>
    </alternativeName>
    <alternativeName>
        <fullName evidence="6">Polyphosphoric acid kinase</fullName>
    </alternativeName>
</protein>
<dbReference type="NCBIfam" id="NF003917">
    <property type="entry name" value="PRK05443.1-1"/>
    <property type="match status" value="1"/>
</dbReference>
<feature type="binding site" evidence="6">
    <location>
        <position position="47"/>
    </location>
    <ligand>
        <name>ATP</name>
        <dbReference type="ChEBI" id="CHEBI:30616"/>
    </ligand>
</feature>
<feature type="binding site" evidence="6">
    <location>
        <position position="583"/>
    </location>
    <ligand>
        <name>ATP</name>
        <dbReference type="ChEBI" id="CHEBI:30616"/>
    </ligand>
</feature>
<keyword evidence="6" id="KW-0479">Metal-binding</keyword>
<dbReference type="InterPro" id="IPR041108">
    <property type="entry name" value="PP_kinase_C_1"/>
</dbReference>
<dbReference type="Pfam" id="PF02503">
    <property type="entry name" value="PP_kinase"/>
    <property type="match status" value="1"/>
</dbReference>
<evidence type="ECO:0000256" key="7">
    <source>
        <dbReference type="RuleBase" id="RU003800"/>
    </source>
</evidence>
<comment type="function">
    <text evidence="6 7">Catalyzes the reversible transfer of the terminal phosphate of ATP to form a long-chain polyphosphate (polyP).</text>
</comment>
<dbReference type="PANTHER" id="PTHR30218:SF0">
    <property type="entry name" value="POLYPHOSPHATE KINASE"/>
    <property type="match status" value="1"/>
</dbReference>
<dbReference type="SUPFAM" id="SSF56024">
    <property type="entry name" value="Phospholipase D/nuclease"/>
    <property type="match status" value="2"/>
</dbReference>
<dbReference type="InterPro" id="IPR036832">
    <property type="entry name" value="PPK_N_dom_sf"/>
</dbReference>
<organism evidence="12 13">
    <name type="scientific">Helicobacter equorum</name>
    <dbReference type="NCBI Taxonomy" id="361872"/>
    <lineage>
        <taxon>Bacteria</taxon>
        <taxon>Pseudomonadati</taxon>
        <taxon>Campylobacterota</taxon>
        <taxon>Epsilonproteobacteria</taxon>
        <taxon>Campylobacterales</taxon>
        <taxon>Helicobacteraceae</taxon>
        <taxon>Helicobacter</taxon>
    </lineage>
</organism>
<comment type="PTM">
    <text evidence="6 7">An intermediate of this reaction is the autophosphorylated ppk in which a phosphate is covalently linked to a histidine residue through a N-P bond.</text>
</comment>
<dbReference type="GO" id="GO:0008976">
    <property type="term" value="F:polyphosphate kinase activity"/>
    <property type="evidence" value="ECO:0007669"/>
    <property type="project" value="UniProtKB-UniRule"/>
</dbReference>
<sequence length="693" mass="79083">MTIQDSKMYFNRELSWLRFNTRVLNEATNPHIPLLEQLKFVAIYGTNLDEFYMIRVAGLKRLYASGITETAADKLTPLQQLTSIREYLHTEQDTLEKIFHTIKDALSKENLHIKQVKDLSAQEKKLLKEYFLTQLYPVIVPVLVDSTHPFPHLNNLSFAIALKFKSQDDALRYGIIRIPRILPRFFEIQSGVFVPVEDIVGEFAQEFFNDYKILSYTPFRITRNADMEIEEEEADDFFQIMSEGIKTRRKGEIVRLEIGDNDADLITFVNANIKVDSQDIYVYKTTYLLNLSGLWQIVGSKDFAHLTLPPINPKILPPLESSTDIFTTLNNNDTLLFHPYESFDSVVNFIQSAAKDPDVVSIRMTLYRVGKNSPIVQALIEAAENNKQVTALVELKARFDEENNLHWAKSLESAGAHVIYGIPGLKVHAKIALVIKRVNNALKEYVHLSTGNYNPGTAKIYTDLSLLTSNTDIANDALKLFHALSTGNAYKTELSKLKIAPTQIKTELLRLIDNERQNGEQGRIIMKANAFVDVDIIRELYRASQAGVKIDLIVRGICCLRPKVKGVSENIRVISIVGKYLEHARIYYFKNAPTPIYFASADIMPRNLERRIEILTPAINEKIAHKLLEIITIQLKDNLQAHELQSNGEYTKLTPTQDPINAQEVFEEMTNMLYKNERSVKALKLIKRMMGES</sequence>
<comment type="catalytic activity">
    <reaction evidence="6 7">
        <text>[phosphate](n) + ATP = [phosphate](n+1) + ADP</text>
        <dbReference type="Rhea" id="RHEA:19573"/>
        <dbReference type="Rhea" id="RHEA-COMP:9859"/>
        <dbReference type="Rhea" id="RHEA-COMP:14280"/>
        <dbReference type="ChEBI" id="CHEBI:16838"/>
        <dbReference type="ChEBI" id="CHEBI:30616"/>
        <dbReference type="ChEBI" id="CHEBI:456216"/>
        <dbReference type="EC" id="2.7.4.1"/>
    </reaction>
</comment>
<dbReference type="Gene3D" id="3.30.1840.10">
    <property type="entry name" value="Polyphosphate kinase middle domain"/>
    <property type="match status" value="1"/>
</dbReference>